<accession>A0A3N4M4J6</accession>
<feature type="region of interest" description="Disordered" evidence="1">
    <location>
        <begin position="34"/>
        <end position="106"/>
    </location>
</feature>
<feature type="compositionally biased region" description="Low complexity" evidence="1">
    <location>
        <begin position="85"/>
        <end position="106"/>
    </location>
</feature>
<sequence>MYHTHTQLPGQLSASQIAMQQQLAQYDRVGEYRTPHSQSFASQNPSYPIPQYQRTYTPPASTSRPASPHISGGWGKESPRMRHAQLQPQPQPQSLYQSPPSSPLVQSRGLANEAIIRGVNAYDQLLATPTGHGHLVPLKSAQTPPQTTSTAMVIAGHHQQQPPHQHQQLVLAPQPSAPVLAPQPTVAANIVTANPVPTSSTPPAQAPAPVDSSSASIVAAAPPTQEPKSNTILIHIPLIPTPFRIAIDAVAPKNGVAVPYSLTDKINSLLMNQSIQERIHNALSVPKPNGWILVERVNTEFLQLRDLLGAIKEGRLMGEGVIPWVCAGELVEGGVGYWCLGVCT</sequence>
<dbReference type="AlphaFoldDB" id="A0A3N4M4J6"/>
<gene>
    <name evidence="2" type="ORF">L211DRAFT_844833</name>
</gene>
<dbReference type="EMBL" id="ML121527">
    <property type="protein sequence ID" value="RPB29940.1"/>
    <property type="molecule type" value="Genomic_DNA"/>
</dbReference>
<dbReference type="Proteomes" id="UP000267821">
    <property type="component" value="Unassembled WGS sequence"/>
</dbReference>
<keyword evidence="3" id="KW-1185">Reference proteome</keyword>
<proteinExistence type="predicted"/>
<reference evidence="2 3" key="1">
    <citation type="journal article" date="2018" name="Nat. Ecol. Evol.">
        <title>Pezizomycetes genomes reveal the molecular basis of ectomycorrhizal truffle lifestyle.</title>
        <authorList>
            <person name="Murat C."/>
            <person name="Payen T."/>
            <person name="Noel B."/>
            <person name="Kuo A."/>
            <person name="Morin E."/>
            <person name="Chen J."/>
            <person name="Kohler A."/>
            <person name="Krizsan K."/>
            <person name="Balestrini R."/>
            <person name="Da Silva C."/>
            <person name="Montanini B."/>
            <person name="Hainaut M."/>
            <person name="Levati E."/>
            <person name="Barry K.W."/>
            <person name="Belfiori B."/>
            <person name="Cichocki N."/>
            <person name="Clum A."/>
            <person name="Dockter R.B."/>
            <person name="Fauchery L."/>
            <person name="Guy J."/>
            <person name="Iotti M."/>
            <person name="Le Tacon F."/>
            <person name="Lindquist E.A."/>
            <person name="Lipzen A."/>
            <person name="Malagnac F."/>
            <person name="Mello A."/>
            <person name="Molinier V."/>
            <person name="Miyauchi S."/>
            <person name="Poulain J."/>
            <person name="Riccioni C."/>
            <person name="Rubini A."/>
            <person name="Sitrit Y."/>
            <person name="Splivallo R."/>
            <person name="Traeger S."/>
            <person name="Wang M."/>
            <person name="Zifcakova L."/>
            <person name="Wipf D."/>
            <person name="Zambonelli A."/>
            <person name="Paolocci F."/>
            <person name="Nowrousian M."/>
            <person name="Ottonello S."/>
            <person name="Baldrian P."/>
            <person name="Spatafora J.W."/>
            <person name="Henrissat B."/>
            <person name="Nagy L.G."/>
            <person name="Aury J.M."/>
            <person name="Wincker P."/>
            <person name="Grigoriev I.V."/>
            <person name="Bonfante P."/>
            <person name="Martin F.M."/>
        </authorList>
    </citation>
    <scope>NUCLEOTIDE SEQUENCE [LARGE SCALE GENOMIC DNA]</scope>
    <source>
        <strain evidence="2 3">ATCC MYA-4762</strain>
    </source>
</reference>
<feature type="compositionally biased region" description="Polar residues" evidence="1">
    <location>
        <begin position="35"/>
        <end position="46"/>
    </location>
</feature>
<dbReference type="OrthoDB" id="5392639at2759"/>
<organism evidence="2 3">
    <name type="scientific">Terfezia boudieri ATCC MYA-4762</name>
    <dbReference type="NCBI Taxonomy" id="1051890"/>
    <lineage>
        <taxon>Eukaryota</taxon>
        <taxon>Fungi</taxon>
        <taxon>Dikarya</taxon>
        <taxon>Ascomycota</taxon>
        <taxon>Pezizomycotina</taxon>
        <taxon>Pezizomycetes</taxon>
        <taxon>Pezizales</taxon>
        <taxon>Pezizaceae</taxon>
        <taxon>Terfezia</taxon>
    </lineage>
</organism>
<name>A0A3N4M4J6_9PEZI</name>
<feature type="compositionally biased region" description="Low complexity" evidence="1">
    <location>
        <begin position="54"/>
        <end position="68"/>
    </location>
</feature>
<protein>
    <submittedName>
        <fullName evidence="2">Uncharacterized protein</fullName>
    </submittedName>
</protein>
<evidence type="ECO:0000313" key="2">
    <source>
        <dbReference type="EMBL" id="RPB29940.1"/>
    </source>
</evidence>
<evidence type="ECO:0000256" key="1">
    <source>
        <dbReference type="SAM" id="MobiDB-lite"/>
    </source>
</evidence>
<evidence type="ECO:0000313" key="3">
    <source>
        <dbReference type="Proteomes" id="UP000267821"/>
    </source>
</evidence>
<dbReference type="InParanoid" id="A0A3N4M4J6"/>